<feature type="signal peptide" evidence="1">
    <location>
        <begin position="1"/>
        <end position="19"/>
    </location>
</feature>
<feature type="chain" id="PRO_5046388379" evidence="1">
    <location>
        <begin position="20"/>
        <end position="378"/>
    </location>
</feature>
<evidence type="ECO:0000313" key="3">
    <source>
        <dbReference type="Proteomes" id="UP001204772"/>
    </source>
</evidence>
<organism evidence="2 3">
    <name type="scientific">Runella salmonicolor</name>
    <dbReference type="NCBI Taxonomy" id="2950278"/>
    <lineage>
        <taxon>Bacteria</taxon>
        <taxon>Pseudomonadati</taxon>
        <taxon>Bacteroidota</taxon>
        <taxon>Cytophagia</taxon>
        <taxon>Cytophagales</taxon>
        <taxon>Spirosomataceae</taxon>
        <taxon>Runella</taxon>
    </lineage>
</organism>
<evidence type="ECO:0000256" key="1">
    <source>
        <dbReference type="SAM" id="SignalP"/>
    </source>
</evidence>
<sequence length="378" mass="40700">MKKIILWLLVEGFATALFAQSITLTPSGSSAILELNTTNQALLMPRMTKTERDNIVNARSGMMIFQTTTNTGNPRGMYWYNGSSWVRFADDSDNNWNASGDNLYTLLPGNVGIGVSSPEDRLHVRALGSGVGIMLDAVNPILQLRQSNFPSSGYTDKGFVQLSGDNLRIGLNSSNTNGRFMVRTHGYDQLEFDGSAGAKLFFNYQGTNVASISTNSLNNLNINTLGADDLVNINNELYVNGTQNRVGIGTSSPDERLEVLGNVKVTGDITLTGKVTKSTNPSGSLFPICYGKVSFSGTPASGSGNWTSQNDYEGKYIISNASITHESTILVTLNSSNAQIIASAACGNGQCSVFLKDGFSNQNAFISVNQAFYFVIYN</sequence>
<dbReference type="EMBL" id="JAMZEL010000001">
    <property type="protein sequence ID" value="MCP1381381.1"/>
    <property type="molecule type" value="Genomic_DNA"/>
</dbReference>
<gene>
    <name evidence="2" type="ORF">NCI00_03055</name>
</gene>
<accession>A0ABT1FHY8</accession>
<dbReference type="Proteomes" id="UP001204772">
    <property type="component" value="Unassembled WGS sequence"/>
</dbReference>
<keyword evidence="3" id="KW-1185">Reference proteome</keyword>
<comment type="caution">
    <text evidence="2">The sequence shown here is derived from an EMBL/GenBank/DDBJ whole genome shotgun (WGS) entry which is preliminary data.</text>
</comment>
<protein>
    <submittedName>
        <fullName evidence="2">Uncharacterized protein</fullName>
    </submittedName>
</protein>
<name>A0ABT1FHY8_9BACT</name>
<proteinExistence type="predicted"/>
<evidence type="ECO:0000313" key="2">
    <source>
        <dbReference type="EMBL" id="MCP1381381.1"/>
    </source>
</evidence>
<keyword evidence="1" id="KW-0732">Signal</keyword>
<reference evidence="2 3" key="1">
    <citation type="submission" date="2022-06" db="EMBL/GenBank/DDBJ databases">
        <title>Runella sp. S5 genome sequencing.</title>
        <authorList>
            <person name="Park S."/>
        </authorList>
    </citation>
    <scope>NUCLEOTIDE SEQUENCE [LARGE SCALE GENOMIC DNA]</scope>
    <source>
        <strain evidence="2 3">S5</strain>
    </source>
</reference>
<dbReference type="RefSeq" id="WP_253524908.1">
    <property type="nucleotide sequence ID" value="NZ_JAMZEL010000001.1"/>
</dbReference>